<dbReference type="InterPro" id="IPR042228">
    <property type="entry name" value="Dynein_linker_3"/>
</dbReference>
<keyword evidence="5" id="KW-0677">Repeat</keyword>
<dbReference type="Pfam" id="PF12781">
    <property type="entry name" value="AAA_9"/>
    <property type="match status" value="1"/>
</dbReference>
<dbReference type="Gene3D" id="1.10.8.710">
    <property type="match status" value="1"/>
</dbReference>
<keyword evidence="4" id="KW-0493">Microtubule</keyword>
<dbReference type="Gene3D" id="6.10.140.1060">
    <property type="match status" value="1"/>
</dbReference>
<feature type="domain" description="Dynein heavy chain region D6 P-loop" evidence="15">
    <location>
        <begin position="3282"/>
        <end position="3394"/>
    </location>
</feature>
<protein>
    <submittedName>
        <fullName evidence="26">Dynein heavy chain 7, axonemal-like</fullName>
    </submittedName>
</protein>
<dbReference type="InterPro" id="IPR035706">
    <property type="entry name" value="AAA_9"/>
</dbReference>
<evidence type="ECO:0000256" key="10">
    <source>
        <dbReference type="ARBA" id="ARBA00023069"/>
    </source>
</evidence>
<dbReference type="GO" id="GO:0007018">
    <property type="term" value="P:microtubule-based movement"/>
    <property type="evidence" value="ECO:0007669"/>
    <property type="project" value="InterPro"/>
</dbReference>
<keyword evidence="13" id="KW-0966">Cell projection</keyword>
<evidence type="ECO:0000259" key="24">
    <source>
        <dbReference type="Pfam" id="PF18199"/>
    </source>
</evidence>
<evidence type="ECO:0000259" key="22">
    <source>
        <dbReference type="Pfam" id="PF17857"/>
    </source>
</evidence>
<evidence type="ECO:0000256" key="8">
    <source>
        <dbReference type="ARBA" id="ARBA00023017"/>
    </source>
</evidence>
<keyword evidence="6" id="KW-0547">Nucleotide-binding</keyword>
<dbReference type="Pfam" id="PF12775">
    <property type="entry name" value="AAA_7"/>
    <property type="match status" value="1"/>
</dbReference>
<dbReference type="Pfam" id="PF08393">
    <property type="entry name" value="DHC_N2"/>
    <property type="match status" value="1"/>
</dbReference>
<keyword evidence="8" id="KW-0243">Dynein</keyword>
<evidence type="ECO:0000256" key="7">
    <source>
        <dbReference type="ARBA" id="ARBA00022840"/>
    </source>
</evidence>
<dbReference type="GO" id="GO:0045505">
    <property type="term" value="F:dynein intermediate chain binding"/>
    <property type="evidence" value="ECO:0007669"/>
    <property type="project" value="InterPro"/>
</dbReference>
<dbReference type="Gene3D" id="1.20.140.100">
    <property type="entry name" value="Dynein heavy chain, N-terminal domain 2"/>
    <property type="match status" value="1"/>
</dbReference>
<dbReference type="Pfam" id="PF18198">
    <property type="entry name" value="AAA_lid_11"/>
    <property type="match status" value="1"/>
</dbReference>
<dbReference type="InterPro" id="IPR041466">
    <property type="entry name" value="Dynein_AAA5_ext"/>
</dbReference>
<dbReference type="FunFam" id="3.40.50.300:FF:000049">
    <property type="entry name" value="Dynein, axonemal, heavy chain 5"/>
    <property type="match status" value="1"/>
</dbReference>
<dbReference type="Pfam" id="PF12780">
    <property type="entry name" value="AAA_8"/>
    <property type="match status" value="1"/>
</dbReference>
<dbReference type="OrthoDB" id="424310at2759"/>
<dbReference type="FunFam" id="1.10.8.1220:FF:000001">
    <property type="entry name" value="Dynein axonemal heavy chain 5"/>
    <property type="match status" value="1"/>
</dbReference>
<evidence type="ECO:0000256" key="5">
    <source>
        <dbReference type="ARBA" id="ARBA00022737"/>
    </source>
</evidence>
<dbReference type="PANTHER" id="PTHR22878:SF70">
    <property type="entry name" value="DYNEIN HEAVY CHAIN 2, AXONEMAL"/>
    <property type="match status" value="1"/>
</dbReference>
<evidence type="ECO:0000259" key="15">
    <source>
        <dbReference type="Pfam" id="PF03028"/>
    </source>
</evidence>
<dbReference type="Gene3D" id="1.20.1270.280">
    <property type="match status" value="1"/>
</dbReference>
<dbReference type="GO" id="GO:0005930">
    <property type="term" value="C:axoneme"/>
    <property type="evidence" value="ECO:0007669"/>
    <property type="project" value="UniProtKB-SubCell"/>
</dbReference>
<feature type="coiled-coil region" evidence="14">
    <location>
        <begin position="2672"/>
        <end position="2720"/>
    </location>
</feature>
<evidence type="ECO:0000256" key="12">
    <source>
        <dbReference type="ARBA" id="ARBA00023212"/>
    </source>
</evidence>
<keyword evidence="3" id="KW-0963">Cytoplasm</keyword>
<sequence length="3884" mass="445336">MEWNLESTFAVSQYPDSNQPNRVRLKDYIRNIYVPEFSAEWRRNILDLIPRADRRKHFSFINSVLDEVNDIYIENMKDFVLKSILSCKVYRREEHVACEERDVPAGSTRHVIESDKAYDHAIFLQRRNSFAKRYFLSCPIIRHIMNTAYRLLPAVICDFRRYHELGMLTLRCFQDMTVKDIKRGSLAITNQFYTETFKAVQRSKLLRSVSARRLSEFMRCLTNVFVQQILSVMMRSIDHVIDTMEDGRFCPQIEFQLVCESDRLVTKPDIGEVFSTYHNIIRSIEGIARDLIPLEEWLNVKARERYIKIVLPDWFVEKSHRSLQEILDALFRPMSKHVAHVFVDFSDICASSAKNRILSLTSEQPNFDVYFEHICRYNEYLGKTNSMLSNLYYNVGKLEQSGAKESLRQICRNVINVLTAELVEYHRDFNRSICSDFEDLRSTALDIPRDANSLIQLSERMSRASRVLMKEQERKIRESICMLSKLLEITILTDEHIDLNKTTINWLHDIQPVFAQNNTLCEAMKSELEEDLQRRINTLNSEVDAMFPQLVILDDMDDVSKVGEYAEHYEDLIKKYNRIDDEMQVINSEERLFKFPETEFPKIIELKETIMPFYKLIFTVHQWRRDSSVWLNGPFECLDSSVIERKTTYYFDEITDMGKTMKSRIKMDATANKSYKFSGIADDPDPMQQPAPLKLCWQALNNVNEFKVYVPLAVCMCNPALNARHWREMSAICDFDLTPNAGTTLRKMIDMNLMDNIDRYKAISLGANKELRLQRELAEMIRAWEPMSFEMSTTDAESGMVSFKHANDIETLLSEHLVKIEEMRASHFVKPILSDLIDFFAVLARIQETLDQWTRVQHRKLYLEPIFSYPKIETRLSRETSLYSEGTNVLLSVNKRFMENPSFLEIKKSSDLLQILNEANEKLEKAIKGVKDYLDIKRLSFARFFFLEDSEVQKILFESIDAGKLHTLVKKCFAGIERLKFNKSNCIRGIIGHYGEILYLNNNISLSPDAKCEEQWLILLEKEMKDAIHKNILQYHSLVDGNSTFLPANSFPSMAIICSLQLYWTCSVEKCLAPLNITMLNSLFATYADGIISITNELKSGLTRRRRSLLTSLVIITSAHKEIIKLLLERNIVKRTDFEWVAQLRYYCNDKIVEVSVFDTTIKYGYEYNYYQQNIVNTPLTDRCFRTVLQAYRYHSYSSIIGPTSTGKTETIKSLTRAIAKPSYVVNCSNSVSYDCVIRTFKGMISCGAWICFENFNQLRLELLSAIAQNLTQMKQAVSSNSKIVNFEGCNLNLNASGNICVNVNSEQSGQHADLPDNLKVLFRSVSMMAPDIDRIAEMELFAGGFLHARNLAVKLAVGYKLLSEHLGEKRHYDFSTSSLKTVVATAINMKRNIPDENEEYTLLLRSMIQINIPQLCNTDIPIFQSIMQDVFPQTVVLPFDCSAILNALENVCAKRLLTLHTVFKLKAIQIIELMYVRRGLILISNPSGGKTEILRTLAETLSLLHEQKSKIGATVKLETVVPGVVDSDALFGHLCDKSGIWKDGLCTAVFRRFAEDTSTDRKWLVLDGDLSGTWMENMYTILDENKMLYLTSGERFPTTESMSVIFETTSTVEISPSIISRCGIIYIDTHSVGWRPYALSHITKPFYDGYNEMLRALFDWAIDPCLNYLRENGDIPTDRELHLVTSTVNLFEILLRDACENVAGDKGKDNHFAIWAQAALILAIVWGLGGNLIEDSQTRFNAFCVSFWNGTEKEHPKPDVIKHFDVTLPTEGLIQDNFYIFKGVGNWKYWGDLLKSEKIPEICNFNQIYIPSVNSMKYSHIFLKHIKYRKPFLLYGDVSVGKTSIMYDLLRNKLPENCLSNVFSFTSMITVTRTQRLLLSKLNKIRRTAYGPGRNQFCVNFVDDLNRAIVQKSEARPVFDLLRQLLSYDYCYDTDELNKVFVQDIMFTLAVTARKINGSVPPRLLRHFNTYAIPAPTTDNIFRTYFNVLLANLKKNLFAADVTGSATSMVNATIDVYKSVIKTLRPVPSKLYYYFDMRDISRVINGCGLIQKESVETKITFIRLWVHEILRVFGDRMLDESDKEWLFLKIRDAVKSNFKDSFEVAFDHLPKFENQITRDSFSDLMFGNFMDTEKSGKCRRYEEIGSLEALKNKVLACLDEYNASSKRKINVVVCRYMLESLIKVSRILSTPGGNALMISTAGTGRKSTTTLAAFMQQQPLFETTVESCYDMDAWRNELRRVLRECGALRKDVTYFMNERQVKDAFLSDISCLLSTGELPDLFSAEDKQSIIEMTRLHAQDGDRNAELSARSVMTYFIDQCKNRLHFVLCFSPTSAAFRIYLCSYPNLAKHCTVNCYQVWPDQALLEIAVRHMRHVNVREEVKADAARVCVQFHNSAKEMSLKYREMFGRSIHVTSSAFLHMLKLYMQLTSRKQEEIVATRNGYVAGLEKLELAAEQVEQMKATLTILKPQLELSAQQTVITMKEVENENITVERATIQVKQEEEIANKKAEIAGTLKTECEADLAVAIPILEDAVIALNTLKPTDITLVKAMKNPPDTIKLVMAAVCVMLGVPPDRSIDPATGKKFTDYWGPSKRILGDMNFLQNLKDYDKDNIAPAVMQIIKKTYMTDNSFMPHIVAKASSAAEGLCKWVRAMVSYDEVAKVVAPKKKKLAEAQTECDEAEAFLNEKRRTLAALNAKLAALNDSLRQTLQKKLNLEMEVATCTAKLVKAEKLIASLGGEKSHWMQCAHNLQMNYDSLVGDMLFSCGIIAYMAPYNTSFRDEMLIKWKEFMEASKILYTKTYDFISVLGVEIEINHWQLCGLSKNRFAIENAIILNNSEQWCLFIDSQNQINQWIKKMEEKNDLKIVKLTDSDYMSVIERNIETGNPVLLENVGEQLEIALEPILLKNIYKNENWHIDIGAKSVRYSQNFRFYITTRLSNPNYTVDVFGKLTIIDFSMPDGTLRDKLLDIVVSKEKPELQEKFEALRVQDAANKKVLQQQEANILSTLSSTTTNILEDENAIQILDSSKNLTMDIVRKQAAARAMAEDIDKFRDAYLQFADHCAGLFCTLTTLSNLNHMYRFSFSWFIQLYITSIETSSRSVVLEKRLQFLKSSFTRNLHSSVCRSLFEKHKLLYSFLLCVKVLIDARQTTREEVEHFVSSGSEDCDAILEPGPDWLPTDKWRQICRLSSAVSNLHELASDFRANGAAWQKYCNATPFQSHLTPSSWADSLTRFQKLMIIKIVRCDKIIVETIRLIEDTMEDVFNSYPRLQISESYAESSCLTPIIFILPSYASPLSLVSTYASARGYTSKFISLSMGDGQQARAEMLVERARREGGWIFLQNCHHAASWIPRLERICENLNLSGTSLDFRLWLSSYSTPDLPIGILQNSVKIAYDEPLRLKQSLLRAYRSEPIRSKEFFEGCPGKDKEFSKLLYGLCFFHGIVRERRHFGPQGWNVPYDFDHTDFEMSIGQLQSLINETENVPFGTLLYLIGECNYGGKIADRLDQRCLRHLLNSFCDPRVIEDAEYSFSNYIEHSVPQRCEYRDIITHISDMQLDASAEAFACDENALVIKDTAVAREFLESISRLDQIKSPDHHQVIQDRTLQAIDEISGRLPALFNINEIRDRHPAISSEPLNAILIHEAELINRILSTIADSLSNLKSALNGETILTESLEDLSREIRNNEVPGVWRLIDVGIATGRLPSYIGLLLKRVNFVRRWRDGDLPRAIHLDALSCCKRFLSAALLAFSRRRGLPAEQVALNLKVTNGDSVTCDEGGADVYCIQGLHLSGARWDTQRRVLIESLTNVFWHDMPPIRLAFSGERIIIDDVYECPVYVSPTRFDGVDTDARTKMRNYVTSVPLETDKSHVHWIKCGTALFCQIEK</sequence>
<dbReference type="Pfam" id="PF17857">
    <property type="entry name" value="AAA_lid_1"/>
    <property type="match status" value="1"/>
</dbReference>
<dbReference type="RefSeq" id="XP_024883298.1">
    <property type="nucleotide sequence ID" value="XM_025027530.1"/>
</dbReference>
<feature type="domain" description="Dynein heavy chain AAA 5 extension" evidence="21">
    <location>
        <begin position="1655"/>
        <end position="1792"/>
    </location>
</feature>
<feature type="domain" description="Dynein heavy chain 3 AAA+ lid" evidence="22">
    <location>
        <begin position="2011"/>
        <end position="2102"/>
    </location>
</feature>
<feature type="domain" description="Dynein heavy chain hydrolytic ATP-binding dynein motor region" evidence="17">
    <location>
        <begin position="1164"/>
        <end position="1492"/>
    </location>
</feature>
<dbReference type="GO" id="GO:0051959">
    <property type="term" value="F:dynein light intermediate chain binding"/>
    <property type="evidence" value="ECO:0007669"/>
    <property type="project" value="InterPro"/>
</dbReference>
<evidence type="ECO:0000256" key="14">
    <source>
        <dbReference type="SAM" id="Coils"/>
    </source>
</evidence>
<keyword evidence="11" id="KW-0505">Motor protein</keyword>
<feature type="coiled-coil region" evidence="14">
    <location>
        <begin position="906"/>
        <end position="933"/>
    </location>
</feature>
<dbReference type="InterPro" id="IPR042219">
    <property type="entry name" value="AAA_lid_11_sf"/>
</dbReference>
<comment type="subcellular location">
    <subcellularLocation>
        <location evidence="1">Cytoplasm</location>
        <location evidence="1">Cytoskeleton</location>
        <location evidence="1">Cilium axoneme</location>
    </subcellularLocation>
</comment>
<evidence type="ECO:0000259" key="21">
    <source>
        <dbReference type="Pfam" id="PF17852"/>
    </source>
</evidence>
<dbReference type="GeneID" id="112462022"/>
<gene>
    <name evidence="26" type="primary">LOC112462022</name>
</gene>
<dbReference type="InterPro" id="IPR024317">
    <property type="entry name" value="Dynein_heavy_chain_D4_dom"/>
</dbReference>
<dbReference type="GO" id="GO:0008569">
    <property type="term" value="F:minus-end-directed microtubule motor activity"/>
    <property type="evidence" value="ECO:0007669"/>
    <property type="project" value="InterPro"/>
</dbReference>
<dbReference type="PANTHER" id="PTHR22878">
    <property type="entry name" value="DYNEIN HEAVY CHAIN 6, AXONEMAL-LIKE-RELATED"/>
    <property type="match status" value="1"/>
</dbReference>
<evidence type="ECO:0000313" key="26">
    <source>
        <dbReference type="RefSeq" id="XP_024883298.1"/>
    </source>
</evidence>
<proteinExistence type="inferred from homology"/>
<dbReference type="InterPro" id="IPR013602">
    <property type="entry name" value="Dynein_heavy_linker"/>
</dbReference>
<dbReference type="Pfam" id="PF03028">
    <property type="entry name" value="Dynein_heavy"/>
    <property type="match status" value="1"/>
</dbReference>
<feature type="domain" description="Dynein heavy chain AAA module D4" evidence="19">
    <location>
        <begin position="2170"/>
        <end position="2429"/>
    </location>
</feature>
<feature type="domain" description="Dynein heavy chain linker" evidence="16">
    <location>
        <begin position="605"/>
        <end position="1032"/>
    </location>
</feature>
<evidence type="ECO:0000259" key="20">
    <source>
        <dbReference type="Pfam" id="PF12781"/>
    </source>
</evidence>
<keyword evidence="7" id="KW-0067">ATP-binding</keyword>
<name>A0A6J1QMZ4_9HYME</name>
<dbReference type="Gene3D" id="1.20.58.1120">
    <property type="match status" value="1"/>
</dbReference>
<dbReference type="Proteomes" id="UP000504618">
    <property type="component" value="Unplaced"/>
</dbReference>
<evidence type="ECO:0000259" key="17">
    <source>
        <dbReference type="Pfam" id="PF12774"/>
    </source>
</evidence>
<dbReference type="InterPro" id="IPR041589">
    <property type="entry name" value="DNAH3_AAA_lid_1"/>
</dbReference>
<dbReference type="FunFam" id="1.10.287.2620:FF:000002">
    <property type="entry name" value="Dynein heavy chain 2, axonemal"/>
    <property type="match status" value="1"/>
</dbReference>
<dbReference type="GO" id="GO:0030286">
    <property type="term" value="C:dynein complex"/>
    <property type="evidence" value="ECO:0007669"/>
    <property type="project" value="UniProtKB-KW"/>
</dbReference>
<evidence type="ECO:0000256" key="4">
    <source>
        <dbReference type="ARBA" id="ARBA00022701"/>
    </source>
</evidence>
<dbReference type="Gene3D" id="1.10.472.130">
    <property type="match status" value="1"/>
</dbReference>
<dbReference type="Pfam" id="PF18199">
    <property type="entry name" value="Dynein_C"/>
    <property type="match status" value="1"/>
</dbReference>
<keyword evidence="25" id="KW-1185">Reference proteome</keyword>
<evidence type="ECO:0000259" key="23">
    <source>
        <dbReference type="Pfam" id="PF18198"/>
    </source>
</evidence>
<evidence type="ECO:0000259" key="18">
    <source>
        <dbReference type="Pfam" id="PF12777"/>
    </source>
</evidence>
<dbReference type="SUPFAM" id="SSF52540">
    <property type="entry name" value="P-loop containing nucleoside triphosphate hydrolases"/>
    <property type="match status" value="3"/>
</dbReference>
<evidence type="ECO:0000256" key="1">
    <source>
        <dbReference type="ARBA" id="ARBA00004430"/>
    </source>
</evidence>
<dbReference type="FunFam" id="1.20.920.20:FF:000006">
    <property type="entry name" value="Dynein, axonemal, heavy chain 6"/>
    <property type="match status" value="1"/>
</dbReference>
<dbReference type="InterPro" id="IPR042222">
    <property type="entry name" value="Dynein_2_N"/>
</dbReference>
<evidence type="ECO:0000256" key="9">
    <source>
        <dbReference type="ARBA" id="ARBA00023054"/>
    </source>
</evidence>
<dbReference type="Pfam" id="PF12774">
    <property type="entry name" value="AAA_6"/>
    <property type="match status" value="1"/>
</dbReference>
<evidence type="ECO:0000256" key="2">
    <source>
        <dbReference type="ARBA" id="ARBA00008887"/>
    </source>
</evidence>
<evidence type="ECO:0000259" key="16">
    <source>
        <dbReference type="Pfam" id="PF08393"/>
    </source>
</evidence>
<dbReference type="InterPro" id="IPR024743">
    <property type="entry name" value="Dynein_HC_stalk"/>
</dbReference>
<keyword evidence="9 14" id="KW-0175">Coiled coil</keyword>
<dbReference type="InterPro" id="IPR004273">
    <property type="entry name" value="Dynein_heavy_D6_P-loop"/>
</dbReference>
<keyword evidence="12" id="KW-0206">Cytoskeleton</keyword>
<dbReference type="Gene3D" id="1.10.8.1220">
    <property type="match status" value="1"/>
</dbReference>
<dbReference type="InterPro" id="IPR027417">
    <property type="entry name" value="P-loop_NTPase"/>
</dbReference>
<dbReference type="InterPro" id="IPR043160">
    <property type="entry name" value="Dynein_C_barrel"/>
</dbReference>
<dbReference type="InterPro" id="IPR043157">
    <property type="entry name" value="Dynein_AAA1S"/>
</dbReference>
<dbReference type="Gene3D" id="3.20.180.20">
    <property type="entry name" value="Dynein heavy chain, N-terminal domain 2"/>
    <property type="match status" value="1"/>
</dbReference>
<organism evidence="25 26">
    <name type="scientific">Temnothorax curvispinosus</name>
    <dbReference type="NCBI Taxonomy" id="300111"/>
    <lineage>
        <taxon>Eukaryota</taxon>
        <taxon>Metazoa</taxon>
        <taxon>Ecdysozoa</taxon>
        <taxon>Arthropoda</taxon>
        <taxon>Hexapoda</taxon>
        <taxon>Insecta</taxon>
        <taxon>Pterygota</taxon>
        <taxon>Neoptera</taxon>
        <taxon>Endopterygota</taxon>
        <taxon>Hymenoptera</taxon>
        <taxon>Apocrita</taxon>
        <taxon>Aculeata</taxon>
        <taxon>Formicoidea</taxon>
        <taxon>Formicidae</taxon>
        <taxon>Myrmicinae</taxon>
        <taxon>Temnothorax</taxon>
    </lineage>
</organism>
<dbReference type="Gene3D" id="1.10.8.720">
    <property type="entry name" value="Region D6 of dynein motor"/>
    <property type="match status" value="1"/>
</dbReference>
<evidence type="ECO:0000256" key="11">
    <source>
        <dbReference type="ARBA" id="ARBA00023175"/>
    </source>
</evidence>
<evidence type="ECO:0000259" key="19">
    <source>
        <dbReference type="Pfam" id="PF12780"/>
    </source>
</evidence>
<dbReference type="Gene3D" id="1.10.287.2620">
    <property type="match status" value="1"/>
</dbReference>
<dbReference type="GO" id="GO:0005524">
    <property type="term" value="F:ATP binding"/>
    <property type="evidence" value="ECO:0007669"/>
    <property type="project" value="UniProtKB-KW"/>
</dbReference>
<reference evidence="26" key="1">
    <citation type="submission" date="2025-08" db="UniProtKB">
        <authorList>
            <consortium name="RefSeq"/>
        </authorList>
    </citation>
    <scope>IDENTIFICATION</scope>
    <source>
        <tissue evidence="26">Whole body</tissue>
    </source>
</reference>
<dbReference type="InterPro" id="IPR026983">
    <property type="entry name" value="DHC"/>
</dbReference>
<dbReference type="FunFam" id="1.20.920.30:FF:000002">
    <property type="entry name" value="Dynein axonemal heavy chain 3"/>
    <property type="match status" value="1"/>
</dbReference>
<dbReference type="Gene3D" id="3.10.490.20">
    <property type="match status" value="1"/>
</dbReference>
<dbReference type="Gene3D" id="1.20.920.20">
    <property type="match status" value="1"/>
</dbReference>
<dbReference type="InterPro" id="IPR035699">
    <property type="entry name" value="AAA_6"/>
</dbReference>
<evidence type="ECO:0000256" key="13">
    <source>
        <dbReference type="ARBA" id="ARBA00023273"/>
    </source>
</evidence>
<dbReference type="InterPro" id="IPR041658">
    <property type="entry name" value="AAA_lid_11"/>
</dbReference>
<dbReference type="GO" id="GO:0031514">
    <property type="term" value="C:motile cilium"/>
    <property type="evidence" value="ECO:0007669"/>
    <property type="project" value="UniProtKB-ARBA"/>
</dbReference>
<dbReference type="Gene3D" id="3.40.50.300">
    <property type="entry name" value="P-loop containing nucleotide triphosphate hydrolases"/>
    <property type="match status" value="5"/>
</dbReference>
<dbReference type="Pfam" id="PF17852">
    <property type="entry name" value="Dynein_AAA_lid"/>
    <property type="match status" value="1"/>
</dbReference>
<feature type="domain" description="Dynein heavy chain AAA lid" evidence="23">
    <location>
        <begin position="3431"/>
        <end position="3570"/>
    </location>
</feature>
<evidence type="ECO:0000256" key="6">
    <source>
        <dbReference type="ARBA" id="ARBA00022741"/>
    </source>
</evidence>
<evidence type="ECO:0000256" key="3">
    <source>
        <dbReference type="ARBA" id="ARBA00022490"/>
    </source>
</evidence>
<keyword evidence="10" id="KW-0969">Cilium</keyword>
<comment type="similarity">
    <text evidence="2">Belongs to the dynein heavy chain family.</text>
</comment>
<accession>A0A6J1QMZ4</accession>
<dbReference type="GO" id="GO:0005874">
    <property type="term" value="C:microtubule"/>
    <property type="evidence" value="ECO:0007669"/>
    <property type="project" value="UniProtKB-KW"/>
</dbReference>
<dbReference type="Pfam" id="PF12777">
    <property type="entry name" value="MT"/>
    <property type="match status" value="1"/>
</dbReference>
<dbReference type="Gene3D" id="1.20.920.30">
    <property type="match status" value="1"/>
</dbReference>
<feature type="domain" description="Dynein heavy chain C-terminal" evidence="24">
    <location>
        <begin position="3580"/>
        <end position="3880"/>
    </location>
</feature>
<evidence type="ECO:0000313" key="25">
    <source>
        <dbReference type="Proteomes" id="UP000504618"/>
    </source>
</evidence>
<dbReference type="InterPro" id="IPR041228">
    <property type="entry name" value="Dynein_C"/>
</dbReference>
<feature type="domain" description="Dynein heavy chain ATP-binding dynein motor region" evidence="20">
    <location>
        <begin position="2817"/>
        <end position="3036"/>
    </location>
</feature>
<feature type="domain" description="Dynein heavy chain coiled coil stalk" evidence="18">
    <location>
        <begin position="2446"/>
        <end position="2787"/>
    </location>
</feature>